<dbReference type="EMBL" id="BAAALF010000008">
    <property type="protein sequence ID" value="GAA1221055.1"/>
    <property type="molecule type" value="Genomic_DNA"/>
</dbReference>
<dbReference type="RefSeq" id="WP_344439423.1">
    <property type="nucleotide sequence ID" value="NZ_BAAALF010000008.1"/>
</dbReference>
<protein>
    <recommendedName>
        <fullName evidence="3">Carbohydrate esterase 2 N-terminal domain-containing protein</fullName>
    </recommendedName>
</protein>
<sequence length="209" mass="21832">MHATQTNGDSASLTFTGTGVRVIGERNSDQGQVEVFLDGASQGLYDTGSATRRAQSAIYDISGLSVGVHTVRIVKRSGNWATLDAFEVTGVVNDTDPSIAYTGTSWTYSAGRGLGDRQDDVHASTANGDSATVTFTGTGISLVTETDSDEGTIAVSLDGTSQGTVDAASASRQAQQSVYTVNNLPVGRHILTLTKAGGRWLVVDRIDVR</sequence>
<dbReference type="Proteomes" id="UP001500037">
    <property type="component" value="Unassembled WGS sequence"/>
</dbReference>
<name>A0ABP4GD59_9ACTN</name>
<organism evidence="1 2">
    <name type="scientific">Kitasatospora nipponensis</name>
    <dbReference type="NCBI Taxonomy" id="258049"/>
    <lineage>
        <taxon>Bacteria</taxon>
        <taxon>Bacillati</taxon>
        <taxon>Actinomycetota</taxon>
        <taxon>Actinomycetes</taxon>
        <taxon>Kitasatosporales</taxon>
        <taxon>Streptomycetaceae</taxon>
        <taxon>Kitasatospora</taxon>
    </lineage>
</organism>
<comment type="caution">
    <text evidence="1">The sequence shown here is derived from an EMBL/GenBank/DDBJ whole genome shotgun (WGS) entry which is preliminary data.</text>
</comment>
<dbReference type="Gene3D" id="2.60.120.260">
    <property type="entry name" value="Galactose-binding domain-like"/>
    <property type="match status" value="2"/>
</dbReference>
<evidence type="ECO:0008006" key="3">
    <source>
        <dbReference type="Google" id="ProtNLM"/>
    </source>
</evidence>
<evidence type="ECO:0000313" key="2">
    <source>
        <dbReference type="Proteomes" id="UP001500037"/>
    </source>
</evidence>
<gene>
    <name evidence="1" type="ORF">GCM10009665_09020</name>
</gene>
<proteinExistence type="predicted"/>
<reference evidence="2" key="1">
    <citation type="journal article" date="2019" name="Int. J. Syst. Evol. Microbiol.">
        <title>The Global Catalogue of Microorganisms (GCM) 10K type strain sequencing project: providing services to taxonomists for standard genome sequencing and annotation.</title>
        <authorList>
            <consortium name="The Broad Institute Genomics Platform"/>
            <consortium name="The Broad Institute Genome Sequencing Center for Infectious Disease"/>
            <person name="Wu L."/>
            <person name="Ma J."/>
        </authorList>
    </citation>
    <scope>NUCLEOTIDE SEQUENCE [LARGE SCALE GENOMIC DNA]</scope>
    <source>
        <strain evidence="2">JCM 13004</strain>
    </source>
</reference>
<evidence type="ECO:0000313" key="1">
    <source>
        <dbReference type="EMBL" id="GAA1221055.1"/>
    </source>
</evidence>
<keyword evidence="2" id="KW-1185">Reference proteome</keyword>
<accession>A0ABP4GD59</accession>